<proteinExistence type="predicted"/>
<evidence type="ECO:0000256" key="2">
    <source>
        <dbReference type="ARBA" id="ARBA00022454"/>
    </source>
</evidence>
<dbReference type="Gene3D" id="2.170.270.10">
    <property type="entry name" value="SET domain"/>
    <property type="match status" value="1"/>
</dbReference>
<evidence type="ECO:0000256" key="5">
    <source>
        <dbReference type="ARBA" id="ARBA00022691"/>
    </source>
</evidence>
<dbReference type="InterPro" id="IPR050973">
    <property type="entry name" value="H3K9_Histone-Lys_N-MTase"/>
</dbReference>
<keyword evidence="2" id="KW-0158">Chromosome</keyword>
<evidence type="ECO:0000256" key="1">
    <source>
        <dbReference type="ARBA" id="ARBA00004286"/>
    </source>
</evidence>
<feature type="compositionally biased region" description="Basic and acidic residues" evidence="8">
    <location>
        <begin position="259"/>
        <end position="274"/>
    </location>
</feature>
<dbReference type="PROSITE" id="PS50280">
    <property type="entry name" value="SET"/>
    <property type="match status" value="1"/>
</dbReference>
<evidence type="ECO:0000256" key="7">
    <source>
        <dbReference type="ARBA" id="ARBA00022833"/>
    </source>
</evidence>
<dbReference type="SMART" id="SM00317">
    <property type="entry name" value="SET"/>
    <property type="match status" value="1"/>
</dbReference>
<keyword evidence="4" id="KW-0808">Transferase</keyword>
<organism evidence="10 11">
    <name type="scientific">Steinernema glaseri</name>
    <dbReference type="NCBI Taxonomy" id="37863"/>
    <lineage>
        <taxon>Eukaryota</taxon>
        <taxon>Metazoa</taxon>
        <taxon>Ecdysozoa</taxon>
        <taxon>Nematoda</taxon>
        <taxon>Chromadorea</taxon>
        <taxon>Rhabditida</taxon>
        <taxon>Tylenchina</taxon>
        <taxon>Panagrolaimomorpha</taxon>
        <taxon>Strongyloidoidea</taxon>
        <taxon>Steinernematidae</taxon>
        <taxon>Steinernema</taxon>
    </lineage>
</organism>
<name>A0A1I7Y951_9BILA</name>
<evidence type="ECO:0000256" key="3">
    <source>
        <dbReference type="ARBA" id="ARBA00022603"/>
    </source>
</evidence>
<dbReference type="GO" id="GO:0008168">
    <property type="term" value="F:methyltransferase activity"/>
    <property type="evidence" value="ECO:0007669"/>
    <property type="project" value="UniProtKB-KW"/>
</dbReference>
<dbReference type="SUPFAM" id="SSF82199">
    <property type="entry name" value="SET domain"/>
    <property type="match status" value="1"/>
</dbReference>
<dbReference type="InterPro" id="IPR001214">
    <property type="entry name" value="SET_dom"/>
</dbReference>
<reference evidence="11" key="1">
    <citation type="submission" date="2016-11" db="UniProtKB">
        <authorList>
            <consortium name="WormBaseParasite"/>
        </authorList>
    </citation>
    <scope>IDENTIFICATION</scope>
</reference>
<dbReference type="GO" id="GO:0046872">
    <property type="term" value="F:metal ion binding"/>
    <property type="evidence" value="ECO:0007669"/>
    <property type="project" value="UniProtKB-KW"/>
</dbReference>
<dbReference type="AlphaFoldDB" id="A0A1I7Y951"/>
<evidence type="ECO:0000256" key="8">
    <source>
        <dbReference type="SAM" id="MobiDB-lite"/>
    </source>
</evidence>
<evidence type="ECO:0000256" key="4">
    <source>
        <dbReference type="ARBA" id="ARBA00022679"/>
    </source>
</evidence>
<dbReference type="PANTHER" id="PTHR46223">
    <property type="entry name" value="HISTONE-LYSINE N-METHYLTRANSFERASE SUV39H"/>
    <property type="match status" value="1"/>
</dbReference>
<dbReference type="PANTHER" id="PTHR46223:SF3">
    <property type="entry name" value="HISTONE-LYSINE N-METHYLTRANSFERASE SET-23"/>
    <property type="match status" value="1"/>
</dbReference>
<keyword evidence="7" id="KW-0862">Zinc</keyword>
<dbReference type="Pfam" id="PF00856">
    <property type="entry name" value="SET"/>
    <property type="match status" value="1"/>
</dbReference>
<accession>A0A1I7Y951</accession>
<keyword evidence="6" id="KW-0479">Metal-binding</keyword>
<evidence type="ECO:0000256" key="6">
    <source>
        <dbReference type="ARBA" id="ARBA00022723"/>
    </source>
</evidence>
<keyword evidence="10" id="KW-1185">Reference proteome</keyword>
<keyword evidence="3" id="KW-0489">Methyltransferase</keyword>
<sequence length="284" mass="33028">GYCKCEGGRCDRRTCICIRNSTLKLSGNKIDPCQERVDYHQSVLYECCESCGCKGKCSNTFSSKSMPYRYEIFRRKHVGFGCRTLDKIGKGSFVAEFVGEVISKEQAKTRTIQSFMYTSYHHPTIDDRDTVIDPYNYGNVARFFNHSCNENLLPFRFFREYRFVDRPHIGFFAKRDIEHGVELTIDYGLDWWAMNINNNFIQYCCCDADYCVLPGPNRAQLTDEQMDEECEELEREIREYRKRIAELKKAAKLKAQAKKSNDEAKNARAVEAARRSTRNSNKAN</sequence>
<evidence type="ECO:0000313" key="10">
    <source>
        <dbReference type="Proteomes" id="UP000095287"/>
    </source>
</evidence>
<dbReference type="WBParaSite" id="L893_g1391.t1">
    <property type="protein sequence ID" value="L893_g1391.t1"/>
    <property type="gene ID" value="L893_g1391"/>
</dbReference>
<evidence type="ECO:0000259" key="9">
    <source>
        <dbReference type="PROSITE" id="PS50280"/>
    </source>
</evidence>
<evidence type="ECO:0000313" key="11">
    <source>
        <dbReference type="WBParaSite" id="L893_g1391.t1"/>
    </source>
</evidence>
<dbReference type="GO" id="GO:0032259">
    <property type="term" value="P:methylation"/>
    <property type="evidence" value="ECO:0007669"/>
    <property type="project" value="UniProtKB-KW"/>
</dbReference>
<dbReference type="Proteomes" id="UP000095287">
    <property type="component" value="Unplaced"/>
</dbReference>
<feature type="region of interest" description="Disordered" evidence="8">
    <location>
        <begin position="254"/>
        <end position="284"/>
    </location>
</feature>
<dbReference type="GO" id="GO:0005694">
    <property type="term" value="C:chromosome"/>
    <property type="evidence" value="ECO:0007669"/>
    <property type="project" value="UniProtKB-SubCell"/>
</dbReference>
<comment type="subcellular location">
    <subcellularLocation>
        <location evidence="1">Chromosome</location>
    </subcellularLocation>
</comment>
<protein>
    <submittedName>
        <fullName evidence="11">SET domain-containing protein</fullName>
    </submittedName>
</protein>
<feature type="domain" description="SET" evidence="9">
    <location>
        <begin position="68"/>
        <end position="188"/>
    </location>
</feature>
<dbReference type="InterPro" id="IPR046341">
    <property type="entry name" value="SET_dom_sf"/>
</dbReference>
<keyword evidence="5" id="KW-0949">S-adenosyl-L-methionine</keyword>